<name>A0A1I2FN18_9BACT</name>
<dbReference type="Pfam" id="PF12950">
    <property type="entry name" value="TaqI_C"/>
    <property type="match status" value="1"/>
</dbReference>
<feature type="domain" description="Type II methyltransferase M.TaqI-like" evidence="8">
    <location>
        <begin position="538"/>
        <end position="691"/>
    </location>
</feature>
<evidence type="ECO:0000256" key="3">
    <source>
        <dbReference type="ARBA" id="ARBA00022679"/>
    </source>
</evidence>
<dbReference type="Pfam" id="PF07669">
    <property type="entry name" value="Eco57I"/>
    <property type="match status" value="1"/>
</dbReference>
<dbReference type="AlphaFoldDB" id="A0A1I2FN18"/>
<dbReference type="Gene3D" id="3.90.220.10">
    <property type="entry name" value="Adenine-n6-DNA-methyltransferase Taqi, Chain A, domain 2"/>
    <property type="match status" value="1"/>
</dbReference>
<dbReference type="InterPro" id="IPR002052">
    <property type="entry name" value="DNA_methylase_N6_adenine_CS"/>
</dbReference>
<evidence type="ECO:0000256" key="6">
    <source>
        <dbReference type="ARBA" id="ARBA00023125"/>
    </source>
</evidence>
<evidence type="ECO:0000256" key="5">
    <source>
        <dbReference type="ARBA" id="ARBA00022747"/>
    </source>
</evidence>
<dbReference type="Proteomes" id="UP000199513">
    <property type="component" value="Unassembled WGS sequence"/>
</dbReference>
<dbReference type="PANTHER" id="PTHR33841">
    <property type="entry name" value="DNA METHYLTRANSFERASE YEEA-RELATED"/>
    <property type="match status" value="1"/>
</dbReference>
<evidence type="ECO:0000256" key="2">
    <source>
        <dbReference type="ARBA" id="ARBA00022603"/>
    </source>
</evidence>
<dbReference type="RefSeq" id="WP_091544321.1">
    <property type="nucleotide sequence ID" value="NZ_FONY01000014.1"/>
</dbReference>
<dbReference type="GO" id="GO:0003677">
    <property type="term" value="F:DNA binding"/>
    <property type="evidence" value="ECO:0007669"/>
    <property type="project" value="UniProtKB-KW"/>
</dbReference>
<keyword evidence="11" id="KW-1185">Reference proteome</keyword>
<dbReference type="Gene3D" id="3.40.50.150">
    <property type="entry name" value="Vaccinia Virus protein VP39"/>
    <property type="match status" value="1"/>
</dbReference>
<accession>A0A1I2FN18</accession>
<dbReference type="InterPro" id="IPR025931">
    <property type="entry name" value="TaqI_C"/>
</dbReference>
<sequence length="1064" mass="125103">MNLFVPKDFKPNVLEAIMQAVPDLEQKVKIIKNWQKAIKEGKVDRASEQELQAEFLHKIFGQVLGYAYDIHLEERNLRREVKTETDQTKPDGILGYFRFEHQQLPNLSDYLAQTEQFKDFQGLDVRAVIELKQALVSLDKPQRKSHFKGSPVEQGFSYIPKFGKQCKWVIISDFKEIRLYHHSDMNRSEVFEITQLLEGNNLAKFFFLLQKDRLFLEKQESPVDILFAERRAAEEKITLDFYNEYSEIREILFHHLRKSNPQEDPLRLLGVTQKLLDRVIFMAFARDTIPTANVIGDALKAEELLAYEQDDKLWHILKKLFRSYDRGFFDKIPNFNGGLFQKDEFLEEKIQLKDDHIRPLLFFVLKYDFQSELNVNILGHIFEQSIADLEEMRNEIATQQTSPIWNEEYLISTRKKEGIFYTPDYITRYIVRHSVGAWLDEQKEALLAKHKTENLAYWQEYSEVLRGIKVLDPACGSGAFLTQVFEYLWSEWKIVLAERAKLEAKGKHQNGNGLGGMFEGMNQNARQEWEVKKQIVQNNIYGVDLNMESIAISKLAMWLLTANKLVTLADLSPNIKQGNSLIDDPNIDEYAFDWQKEFPFAFDVVVGNPPYGIFIRKKQEKYFKTNYSLAQYKTNLYVLFLERMFQLFDRGVISFIIPKSLLFNIFYENIRKFLIQNAKIHYLLTIGEKVFEEAEVGDSLIIKFSIQKNLQEDNLTELIAVDKFNDLEKKKMIYDKISQFEFLNYPNAEISIIDNQHRKIVKKLLQLPTLNSFFDLKNGLNTGNIKHILISDKRKSAFHKPIIWGKNIFKYHLRWSGDYVNYDENIANSLTIKDIKSKKGMKKQAKIDFALRSPDMFEITKLMIRKTGDSLISCYDEKNYYFDSLVHGIYAKNEQYDLKFLLAILNSSCATFFYRLLHDIKGKVFAKISLENLEKFPIPDVPLSKQQILVDKVNIMLSTHQELQKNRKVFIDVLKSNFKVKKITQRLSNWYELDTEFFLNELSKLKIKLSPIKQKEWTEFFIAEKEKIMPLFFQIQDTDHEINQLVYQLYQLTPEEIAIVENAK</sequence>
<evidence type="ECO:0000256" key="7">
    <source>
        <dbReference type="ARBA" id="ARBA00047942"/>
    </source>
</evidence>
<evidence type="ECO:0000259" key="9">
    <source>
        <dbReference type="Pfam" id="PF12950"/>
    </source>
</evidence>
<evidence type="ECO:0000313" key="10">
    <source>
        <dbReference type="EMBL" id="SFF05866.1"/>
    </source>
</evidence>
<evidence type="ECO:0000256" key="4">
    <source>
        <dbReference type="ARBA" id="ARBA00022691"/>
    </source>
</evidence>
<dbReference type="GO" id="GO:0009007">
    <property type="term" value="F:site-specific DNA-methyltransferase (adenine-specific) activity"/>
    <property type="evidence" value="ECO:0007669"/>
    <property type="project" value="UniProtKB-EC"/>
</dbReference>
<dbReference type="STRING" id="1003.SAMN04488541_101453"/>
<dbReference type="InterPro" id="IPR023135">
    <property type="entry name" value="N6_DNA_MeTrfase_TaqI_C"/>
</dbReference>
<dbReference type="SUPFAM" id="SSF116734">
    <property type="entry name" value="DNA methylase specificity domain"/>
    <property type="match status" value="1"/>
</dbReference>
<feature type="domain" description="TaqI-like C-terminal specificity" evidence="9">
    <location>
        <begin position="800"/>
        <end position="938"/>
    </location>
</feature>
<dbReference type="EC" id="2.1.1.72" evidence="1"/>
<dbReference type="PROSITE" id="PS00092">
    <property type="entry name" value="N6_MTASE"/>
    <property type="match status" value="1"/>
</dbReference>
<evidence type="ECO:0000259" key="8">
    <source>
        <dbReference type="Pfam" id="PF07669"/>
    </source>
</evidence>
<gene>
    <name evidence="10" type="ORF">SAMN04488541_101453</name>
</gene>
<dbReference type="SUPFAM" id="SSF53335">
    <property type="entry name" value="S-adenosyl-L-methionine-dependent methyltransferases"/>
    <property type="match status" value="1"/>
</dbReference>
<keyword evidence="3" id="KW-0808">Transferase</keyword>
<keyword evidence="2 10" id="KW-0489">Methyltransferase</keyword>
<comment type="catalytic activity">
    <reaction evidence="7">
        <text>a 2'-deoxyadenosine in DNA + S-adenosyl-L-methionine = an N(6)-methyl-2'-deoxyadenosine in DNA + S-adenosyl-L-homocysteine + H(+)</text>
        <dbReference type="Rhea" id="RHEA:15197"/>
        <dbReference type="Rhea" id="RHEA-COMP:12418"/>
        <dbReference type="Rhea" id="RHEA-COMP:12419"/>
        <dbReference type="ChEBI" id="CHEBI:15378"/>
        <dbReference type="ChEBI" id="CHEBI:57856"/>
        <dbReference type="ChEBI" id="CHEBI:59789"/>
        <dbReference type="ChEBI" id="CHEBI:90615"/>
        <dbReference type="ChEBI" id="CHEBI:90616"/>
        <dbReference type="EC" id="2.1.1.72"/>
    </reaction>
</comment>
<dbReference type="InterPro" id="IPR011639">
    <property type="entry name" value="MethylTrfase_TaqI-like_dom"/>
</dbReference>
<keyword evidence="6" id="KW-0238">DNA-binding</keyword>
<dbReference type="GO" id="GO:0032259">
    <property type="term" value="P:methylation"/>
    <property type="evidence" value="ECO:0007669"/>
    <property type="project" value="UniProtKB-KW"/>
</dbReference>
<evidence type="ECO:0000256" key="1">
    <source>
        <dbReference type="ARBA" id="ARBA00011900"/>
    </source>
</evidence>
<dbReference type="GO" id="GO:0009307">
    <property type="term" value="P:DNA restriction-modification system"/>
    <property type="evidence" value="ECO:0007669"/>
    <property type="project" value="UniProtKB-KW"/>
</dbReference>
<evidence type="ECO:0000313" key="11">
    <source>
        <dbReference type="Proteomes" id="UP000199513"/>
    </source>
</evidence>
<organism evidence="10 11">
    <name type="scientific">Thermoflexibacter ruber</name>
    <dbReference type="NCBI Taxonomy" id="1003"/>
    <lineage>
        <taxon>Bacteria</taxon>
        <taxon>Pseudomonadati</taxon>
        <taxon>Bacteroidota</taxon>
        <taxon>Cytophagia</taxon>
        <taxon>Cytophagales</taxon>
        <taxon>Thermoflexibacteraceae</taxon>
        <taxon>Thermoflexibacter</taxon>
    </lineage>
</organism>
<keyword evidence="5" id="KW-0680">Restriction system</keyword>
<dbReference type="EMBL" id="FONY01000014">
    <property type="protein sequence ID" value="SFF05866.1"/>
    <property type="molecule type" value="Genomic_DNA"/>
</dbReference>
<reference evidence="10 11" key="1">
    <citation type="submission" date="2016-10" db="EMBL/GenBank/DDBJ databases">
        <authorList>
            <person name="de Groot N.N."/>
        </authorList>
    </citation>
    <scope>NUCLEOTIDE SEQUENCE [LARGE SCALE GENOMIC DNA]</scope>
    <source>
        <strain>GEY</strain>
        <strain evidence="11">DSM 9560</strain>
    </source>
</reference>
<protein>
    <recommendedName>
        <fullName evidence="1">site-specific DNA-methyltransferase (adenine-specific)</fullName>
        <ecNumber evidence="1">2.1.1.72</ecNumber>
    </recommendedName>
</protein>
<dbReference type="InterPro" id="IPR050953">
    <property type="entry name" value="N4_N6_ade-DNA_methylase"/>
</dbReference>
<dbReference type="InterPro" id="IPR029063">
    <property type="entry name" value="SAM-dependent_MTases_sf"/>
</dbReference>
<keyword evidence="4" id="KW-0949">S-adenosyl-L-methionine</keyword>
<dbReference type="PRINTS" id="PR00507">
    <property type="entry name" value="N12N6MTFRASE"/>
</dbReference>
<proteinExistence type="predicted"/>
<dbReference type="PANTHER" id="PTHR33841:SF1">
    <property type="entry name" value="DNA METHYLTRANSFERASE A"/>
    <property type="match status" value="1"/>
</dbReference>